<reference evidence="3" key="1">
    <citation type="submission" date="2017-11" db="EMBL/GenBank/DDBJ databases">
        <authorList>
            <person name="Lima N.C."/>
            <person name="Parody-Merino A.M."/>
            <person name="Battley P.F."/>
            <person name="Fidler A.E."/>
            <person name="Prosdocimi F."/>
        </authorList>
    </citation>
    <scope>NUCLEOTIDE SEQUENCE [LARGE SCALE GENOMIC DNA]</scope>
</reference>
<proteinExistence type="predicted"/>
<accession>A0A2I0T432</accession>
<evidence type="ECO:0000313" key="2">
    <source>
        <dbReference type="EMBL" id="PKU28552.1"/>
    </source>
</evidence>
<protein>
    <submittedName>
        <fullName evidence="2">Uncharacterized protein</fullName>
    </submittedName>
</protein>
<evidence type="ECO:0000256" key="1">
    <source>
        <dbReference type="SAM" id="MobiDB-lite"/>
    </source>
</evidence>
<sequence length="70" mass="8036">MQVTETPLTLWCPACRSGSRWNPGGHRCPGLYSHWHRRWVSGCQDDVGSCHRQRRRSGCGQHRGRAAVHR</sequence>
<feature type="region of interest" description="Disordered" evidence="1">
    <location>
        <begin position="51"/>
        <end position="70"/>
    </location>
</feature>
<dbReference type="AlphaFoldDB" id="A0A2I0T432"/>
<keyword evidence="3" id="KW-1185">Reference proteome</keyword>
<evidence type="ECO:0000313" key="3">
    <source>
        <dbReference type="Proteomes" id="UP000233556"/>
    </source>
</evidence>
<reference evidence="3" key="2">
    <citation type="submission" date="2017-12" db="EMBL/GenBank/DDBJ databases">
        <title>Genome sequence of the Bar-tailed Godwit (Limosa lapponica baueri).</title>
        <authorList>
            <person name="Lima N.C.B."/>
            <person name="Parody-Merino A.M."/>
            <person name="Battley P.F."/>
            <person name="Fidler A.E."/>
            <person name="Prosdocimi F."/>
        </authorList>
    </citation>
    <scope>NUCLEOTIDE SEQUENCE [LARGE SCALE GENOMIC DNA]</scope>
</reference>
<dbReference type="EMBL" id="KZ520115">
    <property type="protein sequence ID" value="PKU28552.1"/>
    <property type="molecule type" value="Genomic_DNA"/>
</dbReference>
<dbReference type="Proteomes" id="UP000233556">
    <property type="component" value="Unassembled WGS sequence"/>
</dbReference>
<gene>
    <name evidence="2" type="ORF">llap_21144</name>
</gene>
<organism evidence="2 3">
    <name type="scientific">Limosa lapponica baueri</name>
    <dbReference type="NCBI Taxonomy" id="1758121"/>
    <lineage>
        <taxon>Eukaryota</taxon>
        <taxon>Metazoa</taxon>
        <taxon>Chordata</taxon>
        <taxon>Craniata</taxon>
        <taxon>Vertebrata</taxon>
        <taxon>Euteleostomi</taxon>
        <taxon>Archelosauria</taxon>
        <taxon>Archosauria</taxon>
        <taxon>Dinosauria</taxon>
        <taxon>Saurischia</taxon>
        <taxon>Theropoda</taxon>
        <taxon>Coelurosauria</taxon>
        <taxon>Aves</taxon>
        <taxon>Neognathae</taxon>
        <taxon>Neoaves</taxon>
        <taxon>Charadriiformes</taxon>
        <taxon>Scolopacidae</taxon>
        <taxon>Limosa</taxon>
    </lineage>
</organism>
<name>A0A2I0T432_LIMLA</name>